<organism evidence="2 3">
    <name type="scientific">Gigaspora margarita</name>
    <dbReference type="NCBI Taxonomy" id="4874"/>
    <lineage>
        <taxon>Eukaryota</taxon>
        <taxon>Fungi</taxon>
        <taxon>Fungi incertae sedis</taxon>
        <taxon>Mucoromycota</taxon>
        <taxon>Glomeromycotina</taxon>
        <taxon>Glomeromycetes</taxon>
        <taxon>Diversisporales</taxon>
        <taxon>Gigasporaceae</taxon>
        <taxon>Gigaspora</taxon>
    </lineage>
</organism>
<evidence type="ECO:0000313" key="3">
    <source>
        <dbReference type="Proteomes" id="UP000789901"/>
    </source>
</evidence>
<feature type="non-terminal residue" evidence="2">
    <location>
        <position position="292"/>
    </location>
</feature>
<dbReference type="Gene3D" id="1.10.287.1490">
    <property type="match status" value="1"/>
</dbReference>
<comment type="caution">
    <text evidence="2">The sequence shown here is derived from an EMBL/GenBank/DDBJ whole genome shotgun (WGS) entry which is preliminary data.</text>
</comment>
<evidence type="ECO:0000256" key="1">
    <source>
        <dbReference type="SAM" id="Coils"/>
    </source>
</evidence>
<dbReference type="EMBL" id="CAJVQB010054932">
    <property type="protein sequence ID" value="CAG8837035.1"/>
    <property type="molecule type" value="Genomic_DNA"/>
</dbReference>
<keyword evidence="3" id="KW-1185">Reference proteome</keyword>
<sequence length="292" mass="34898">MFFGKNKIIKKKTRKAIKRKKDGIPGLIDDVYARISFMQRQKRRNTSEELHIFIDNVIGDYEKWIEYLKNLNEFDAAVREDDLKQAFEAEKNEYDEKIKRLEDAITSLKDQLSANQDKIIELETEITKLTDNIEQMEIDNEGLNNQVNRMKIEIESKNMEIEKLGQDLYYAANRRYNELENKLSKEQEKSNRLNQKWEDVCFERNEERRSAANLRKKIIELENENRELRSKLLLCGSEQLSSLQVKYQKSVDNNLILSKNLELERTELEALRKENMFQKEYIKTKEKDIMKL</sequence>
<proteinExistence type="predicted"/>
<gene>
    <name evidence="2" type="ORF">GMARGA_LOCUS33322</name>
</gene>
<evidence type="ECO:0000313" key="2">
    <source>
        <dbReference type="EMBL" id="CAG8837035.1"/>
    </source>
</evidence>
<feature type="coiled-coil region" evidence="1">
    <location>
        <begin position="84"/>
        <end position="274"/>
    </location>
</feature>
<reference evidence="2 3" key="1">
    <citation type="submission" date="2021-06" db="EMBL/GenBank/DDBJ databases">
        <authorList>
            <person name="Kallberg Y."/>
            <person name="Tangrot J."/>
            <person name="Rosling A."/>
        </authorList>
    </citation>
    <scope>NUCLEOTIDE SEQUENCE [LARGE SCALE GENOMIC DNA]</scope>
    <source>
        <strain evidence="2 3">120-4 pot B 10/14</strain>
    </source>
</reference>
<keyword evidence="1" id="KW-0175">Coiled coil</keyword>
<accession>A0ABN7WNW0</accession>
<protein>
    <submittedName>
        <fullName evidence="2">17406_t:CDS:1</fullName>
    </submittedName>
</protein>
<name>A0ABN7WNW0_GIGMA</name>
<dbReference type="Proteomes" id="UP000789901">
    <property type="component" value="Unassembled WGS sequence"/>
</dbReference>